<dbReference type="AlphaFoldDB" id="A0A095XZC7"/>
<keyword evidence="1" id="KW-1133">Transmembrane helix</keyword>
<evidence type="ECO:0000256" key="1">
    <source>
        <dbReference type="SAM" id="Phobius"/>
    </source>
</evidence>
<keyword evidence="1" id="KW-0472">Membrane</keyword>
<gene>
    <name evidence="2" type="ORF">HMPREF1650_10715</name>
</gene>
<evidence type="ECO:0000313" key="3">
    <source>
        <dbReference type="Proteomes" id="UP000029548"/>
    </source>
</evidence>
<sequence length="71" mass="8083">MEHYDLNVAFVLSLERLEEMTLAASGNPLNENISMSRNKLSIYAILHLIVSLFVGLVIVIIFRKLPFDFVC</sequence>
<keyword evidence="1" id="KW-0812">Transmembrane</keyword>
<feature type="transmembrane region" description="Helical" evidence="1">
    <location>
        <begin position="40"/>
        <end position="62"/>
    </location>
</feature>
<dbReference type="Proteomes" id="UP000029548">
    <property type="component" value="Unassembled WGS sequence"/>
</dbReference>
<dbReference type="EMBL" id="JRNE01000074">
    <property type="protein sequence ID" value="KGF15575.1"/>
    <property type="molecule type" value="Genomic_DNA"/>
</dbReference>
<accession>A0A095XZC7</accession>
<evidence type="ECO:0000313" key="2">
    <source>
        <dbReference type="EMBL" id="KGF15575.1"/>
    </source>
</evidence>
<comment type="caution">
    <text evidence="2">The sequence shown here is derived from an EMBL/GenBank/DDBJ whole genome shotgun (WGS) entry which is preliminary data.</text>
</comment>
<protein>
    <submittedName>
        <fullName evidence="2">Uncharacterized protein</fullName>
    </submittedName>
</protein>
<organism evidence="2 3">
    <name type="scientific">Corynebacterium freneyi DNF00450</name>
    <dbReference type="NCBI Taxonomy" id="1287475"/>
    <lineage>
        <taxon>Bacteria</taxon>
        <taxon>Bacillati</taxon>
        <taxon>Actinomycetota</taxon>
        <taxon>Actinomycetes</taxon>
        <taxon>Mycobacteriales</taxon>
        <taxon>Corynebacteriaceae</taxon>
        <taxon>Corynebacterium</taxon>
    </lineage>
</organism>
<name>A0A095XZC7_9CORY</name>
<proteinExistence type="predicted"/>
<reference evidence="2 3" key="1">
    <citation type="submission" date="2014-07" db="EMBL/GenBank/DDBJ databases">
        <authorList>
            <person name="McCorrison J."/>
            <person name="Sanka R."/>
            <person name="Torralba M."/>
            <person name="Gillis M."/>
            <person name="Haft D.H."/>
            <person name="Methe B."/>
            <person name="Sutton G."/>
            <person name="Nelson K.E."/>
        </authorList>
    </citation>
    <scope>NUCLEOTIDE SEQUENCE [LARGE SCALE GENOMIC DNA]</scope>
    <source>
        <strain evidence="2 3">DNF00450</strain>
    </source>
</reference>